<protein>
    <recommendedName>
        <fullName evidence="3">Muniscin C-terminal domain-containing protein</fullName>
    </recommendedName>
</protein>
<sequence length="1080" mass="117849">MPEPNPSHGLVPGPTGPPAEGVPGSSEKDANLPADSETKPAIPDLNTSELSAIAIVDKWTEATEEEEALDQWGALNAMSSLVSDRFQADNDDAVTNGDSALDAVEQWTHEQEDSAIESGSVSDKSAGDGETAPTPEDSIAQPVAVATAAGAGTVAQIALATQEEVERLRFALQQAQQEIEALETSTNLYRLQLKQAKEVQRVRTMEVETERSSNESALENALRTQRELKELLASGEQTQAKMAALLEEKEAELKALKLENHEYPSRILKLQAEVDAEKAKFKSLVDRFNSIKELELHRQKQKFLAVSAQQKEVFNRLMTRFNDSVKVTQAQADTIQQLRAQVGARDEEIVKLQAIVAQARHEISAKASDCAQLTALVSQLKAERDQTLASKEAAINDIEQKLHTFEDIVRTVREREEEQNRMKCYFESPHDAEPEVGDEIRVRYHDCGEVVQYEWFRSSPSNVSAFERLNGQSKETHTASADDLGCVIKCTLTNTTGLTVSGEVGPIVLPSALAKSVHEALTSKKDIEFCIKNASDSSSKGSKMLVLTKEKVKVREGKTTNVKEPYSDNVNITLSTSDDLRFALVLKENGPQMEFVALSPQARNLIVMTVRAVNHVVANKQQYKEKDANTSFIQYLLSSAAPKPKDSTKERSRHGSLSYASKPKKSFLEEALEAPASRISRHPSAAIPSNDHTRNNSLSSGRGNGTQTRKSTAEIQYDEDGYIIRKEQNDRIDEFREDDDEPSQPNIVPIVIKPKSEAVEATSEELSRAAIKFDKPPVASSSKPKPAPKKKKKGTKAPSRNPTADEKGPDNPTSTPEPSPRRTSSSSRGSIPQIVVDAPFTSASSPRLPAAQERTITASVAETVSCCMVGGIASDVEVVGMVTLAVEPVSPDTITAGLRLKNTDALKEVMANAKAVEELSEFVYKTQIAPNTTSVPVLRYTTDVDAERFPIRVTTGHTVSESEIDLVVDVTGTAVDTVSLLMTISPPGCVQSLLAASPASCMFDIEQQRVCWKSVPVEPRFTAKLRLAPGHGPPVISPVLVQFTRSRQSLSDVVVVVDDSDSYARREPRVSVTTKVFQAL</sequence>
<feature type="region of interest" description="Disordered" evidence="2">
    <location>
        <begin position="769"/>
        <end position="832"/>
    </location>
</feature>
<keyword evidence="5" id="KW-0496">Mitochondrion</keyword>
<dbReference type="EMBL" id="OVEO01000008">
    <property type="protein sequence ID" value="SPQ97891.1"/>
    <property type="molecule type" value="Genomic_DNA"/>
</dbReference>
<accession>A0A0G4IQV9</accession>
<organism evidence="4 6">
    <name type="scientific">Plasmodiophora brassicae</name>
    <name type="common">Clubroot disease agent</name>
    <dbReference type="NCBI Taxonomy" id="37360"/>
    <lineage>
        <taxon>Eukaryota</taxon>
        <taxon>Sar</taxon>
        <taxon>Rhizaria</taxon>
        <taxon>Endomyxa</taxon>
        <taxon>Phytomyxea</taxon>
        <taxon>Plasmodiophorida</taxon>
        <taxon>Plasmodiophoridae</taxon>
        <taxon>Plasmodiophora</taxon>
    </lineage>
</organism>
<feature type="region of interest" description="Disordered" evidence="2">
    <location>
        <begin position="680"/>
        <end position="724"/>
    </location>
</feature>
<keyword evidence="1" id="KW-0175">Coiled coil</keyword>
<reference evidence="4 6" key="1">
    <citation type="submission" date="2015-02" db="EMBL/GenBank/DDBJ databases">
        <authorList>
            <person name="Chooi Y.-H."/>
        </authorList>
    </citation>
    <scope>NUCLEOTIDE SEQUENCE [LARGE SCALE GENOMIC DNA]</scope>
    <source>
        <strain evidence="4">E3</strain>
    </source>
</reference>
<geneLocation type="mitochondrion" evidence="5"/>
<feature type="compositionally biased region" description="Low complexity" evidence="2">
    <location>
        <begin position="812"/>
        <end position="832"/>
    </location>
</feature>
<evidence type="ECO:0000256" key="1">
    <source>
        <dbReference type="SAM" id="Coils"/>
    </source>
</evidence>
<evidence type="ECO:0000313" key="6">
    <source>
        <dbReference type="Proteomes" id="UP000039324"/>
    </source>
</evidence>
<feature type="compositionally biased region" description="Polar residues" evidence="2">
    <location>
        <begin position="695"/>
        <end position="714"/>
    </location>
</feature>
<dbReference type="Pfam" id="PF10291">
    <property type="entry name" value="muHD"/>
    <property type="match status" value="1"/>
</dbReference>
<evidence type="ECO:0000313" key="7">
    <source>
        <dbReference type="Proteomes" id="UP000290189"/>
    </source>
</evidence>
<feature type="domain" description="Muniscin C-terminal" evidence="3">
    <location>
        <begin position="856"/>
        <end position="1061"/>
    </location>
</feature>
<keyword evidence="6" id="KW-1185">Reference proteome</keyword>
<dbReference type="Proteomes" id="UP000039324">
    <property type="component" value="Unassembled WGS sequence"/>
</dbReference>
<reference evidence="5 7" key="2">
    <citation type="submission" date="2018-03" db="EMBL/GenBank/DDBJ databases">
        <authorList>
            <person name="Fogelqvist J."/>
        </authorList>
    </citation>
    <scope>NUCLEOTIDE SEQUENCE [LARGE SCALE GENOMIC DNA]</scope>
</reference>
<feature type="compositionally biased region" description="Basic residues" evidence="2">
    <location>
        <begin position="786"/>
        <end position="795"/>
    </location>
</feature>
<evidence type="ECO:0000256" key="2">
    <source>
        <dbReference type="SAM" id="MobiDB-lite"/>
    </source>
</evidence>
<evidence type="ECO:0000313" key="5">
    <source>
        <dbReference type="EMBL" id="SPQ97891.1"/>
    </source>
</evidence>
<evidence type="ECO:0000313" key="4">
    <source>
        <dbReference type="EMBL" id="CEO97592.1"/>
    </source>
</evidence>
<dbReference type="AlphaFoldDB" id="A0A0G4IQV9"/>
<dbReference type="Proteomes" id="UP000290189">
    <property type="component" value="Unassembled WGS sequence"/>
</dbReference>
<feature type="region of interest" description="Disordered" evidence="2">
    <location>
        <begin position="1"/>
        <end position="49"/>
    </location>
</feature>
<gene>
    <name evidence="4" type="ORF">PBRA_000937</name>
    <name evidence="5" type="ORF">PLBR_LOCUS5106</name>
</gene>
<dbReference type="InterPro" id="IPR018808">
    <property type="entry name" value="Muniscin_C"/>
</dbReference>
<feature type="coiled-coil region" evidence="1">
    <location>
        <begin position="158"/>
        <end position="259"/>
    </location>
</feature>
<feature type="region of interest" description="Disordered" evidence="2">
    <location>
        <begin position="641"/>
        <end position="662"/>
    </location>
</feature>
<evidence type="ECO:0000259" key="3">
    <source>
        <dbReference type="Pfam" id="PF10291"/>
    </source>
</evidence>
<feature type="region of interest" description="Disordered" evidence="2">
    <location>
        <begin position="108"/>
        <end position="139"/>
    </location>
</feature>
<dbReference type="EMBL" id="CDSF01000079">
    <property type="protein sequence ID" value="CEO97592.1"/>
    <property type="molecule type" value="Genomic_DNA"/>
</dbReference>
<name>A0A0G4IQV9_PLABS</name>
<dbReference type="OrthoDB" id="2014217at2759"/>
<proteinExistence type="predicted"/>